<proteinExistence type="predicted"/>
<accession>A0AA92UK55</accession>
<sequence length="110" mass="12941">MDKVIERCFRHIAMGRRNWLQIGRHFSAQNLAFMFGVLENCKLNKVNFGEYIEDILTRILCGEEVDALANAIIALLKDEAKREKRQINFVGDKSWKVITEKYIEFYKTII</sequence>
<dbReference type="EMBL" id="QSCI01000061">
    <property type="protein sequence ID" value="RGX92160.1"/>
    <property type="molecule type" value="Genomic_DNA"/>
</dbReference>
<dbReference type="Proteomes" id="UP000285604">
    <property type="component" value="Unassembled WGS sequence"/>
</dbReference>
<protein>
    <submittedName>
        <fullName evidence="1">Uncharacterized protein</fullName>
    </submittedName>
</protein>
<name>A0AA92UK55_9BACT</name>
<reference evidence="1 2" key="1">
    <citation type="submission" date="2018-08" db="EMBL/GenBank/DDBJ databases">
        <title>A genome reference for cultivated species of the human gut microbiota.</title>
        <authorList>
            <person name="Zou Y."/>
            <person name="Xue W."/>
            <person name="Luo G."/>
        </authorList>
    </citation>
    <scope>NUCLEOTIDE SEQUENCE [LARGE SCALE GENOMIC DNA]</scope>
    <source>
        <strain evidence="1 2">OF03-3</strain>
    </source>
</reference>
<evidence type="ECO:0000313" key="2">
    <source>
        <dbReference type="Proteomes" id="UP000285604"/>
    </source>
</evidence>
<dbReference type="SUPFAM" id="SSF53756">
    <property type="entry name" value="UDP-Glycosyltransferase/glycogen phosphorylase"/>
    <property type="match status" value="1"/>
</dbReference>
<comment type="caution">
    <text evidence="1">The sequence shown here is derived from an EMBL/GenBank/DDBJ whole genome shotgun (WGS) entry which is preliminary data.</text>
</comment>
<organism evidence="1 2">
    <name type="scientific">Segatella copri</name>
    <dbReference type="NCBI Taxonomy" id="165179"/>
    <lineage>
        <taxon>Bacteria</taxon>
        <taxon>Pseudomonadati</taxon>
        <taxon>Bacteroidota</taxon>
        <taxon>Bacteroidia</taxon>
        <taxon>Bacteroidales</taxon>
        <taxon>Prevotellaceae</taxon>
        <taxon>Segatella</taxon>
    </lineage>
</organism>
<gene>
    <name evidence="1" type="ORF">DXA63_11690</name>
</gene>
<evidence type="ECO:0000313" key="1">
    <source>
        <dbReference type="EMBL" id="RGX92160.1"/>
    </source>
</evidence>
<dbReference type="AlphaFoldDB" id="A0AA92UK55"/>